<feature type="region of interest" description="Disordered" evidence="1">
    <location>
        <begin position="352"/>
        <end position="406"/>
    </location>
</feature>
<dbReference type="Proteomes" id="UP000694405">
    <property type="component" value="Chromosome 2"/>
</dbReference>
<feature type="domain" description="Interferon/interleukin receptor" evidence="4">
    <location>
        <begin position="124"/>
        <end position="227"/>
    </location>
</feature>
<protein>
    <submittedName>
        <fullName evidence="5">Uncharacterized protein</fullName>
    </submittedName>
</protein>
<proteinExistence type="predicted"/>
<keyword evidence="6" id="KW-1185">Reference proteome</keyword>
<reference evidence="5" key="2">
    <citation type="submission" date="2025-08" db="UniProtKB">
        <authorList>
            <consortium name="Ensembl"/>
        </authorList>
    </citation>
    <scope>IDENTIFICATION</scope>
</reference>
<dbReference type="InterPro" id="IPR050650">
    <property type="entry name" value="Type-II_Cytokine-TF_Rcpt"/>
</dbReference>
<dbReference type="PANTHER" id="PTHR20859:SF84">
    <property type="entry name" value="INTERFERON ALPHA_BETA RECEPTOR 2"/>
    <property type="match status" value="1"/>
</dbReference>
<evidence type="ECO:0000259" key="4">
    <source>
        <dbReference type="Pfam" id="PF09294"/>
    </source>
</evidence>
<dbReference type="InterPro" id="IPR015373">
    <property type="entry name" value="Interferon/interleukin_rcp_dom"/>
</dbReference>
<dbReference type="Gene3D" id="2.60.40.10">
    <property type="entry name" value="Immunoglobulins"/>
    <property type="match status" value="2"/>
</dbReference>
<evidence type="ECO:0000313" key="5">
    <source>
        <dbReference type="Ensembl" id="ENSMUNP00000024416.1"/>
    </source>
</evidence>
<dbReference type="GO" id="GO:0042018">
    <property type="term" value="F:interleukin-22 receptor activity"/>
    <property type="evidence" value="ECO:0007669"/>
    <property type="project" value="TreeGrafter"/>
</dbReference>
<reference evidence="5" key="3">
    <citation type="submission" date="2025-09" db="UniProtKB">
        <authorList>
            <consortium name="Ensembl"/>
        </authorList>
    </citation>
    <scope>IDENTIFICATION</scope>
</reference>
<gene>
    <name evidence="5" type="primary">LOC101880829</name>
</gene>
<dbReference type="Pfam" id="PF01108">
    <property type="entry name" value="Tissue_fac"/>
    <property type="match status" value="1"/>
</dbReference>
<dbReference type="Ensembl" id="ENSMUNT00000026153.1">
    <property type="protein sequence ID" value="ENSMUNP00000024416.1"/>
    <property type="gene ID" value="ENSMUNG00000020679.1"/>
</dbReference>
<feature type="compositionally biased region" description="Acidic residues" evidence="1">
    <location>
        <begin position="314"/>
        <end position="323"/>
    </location>
</feature>
<feature type="chain" id="PRO_5043602289" evidence="2">
    <location>
        <begin position="23"/>
        <end position="500"/>
    </location>
</feature>
<dbReference type="AlphaFoldDB" id="A0A8C6J4V8"/>
<feature type="region of interest" description="Disordered" evidence="1">
    <location>
        <begin position="462"/>
        <end position="500"/>
    </location>
</feature>
<name>A0A8C6J4V8_MELUD</name>
<evidence type="ECO:0000256" key="1">
    <source>
        <dbReference type="SAM" id="MobiDB-lite"/>
    </source>
</evidence>
<feature type="compositionally biased region" description="Acidic residues" evidence="1">
    <location>
        <begin position="369"/>
        <end position="387"/>
    </location>
</feature>
<sequence>MDVPMHFHQLVLISILSTACHSLPERFLGEPPQNLQMKSYNFQHILSWQAKSDPTMPTYYRVLYTDRRNWKTAKQCSNITQLSCNLTDDLKQVNTQYSALVQSFVGNEKFNSSVLHFMPVSDTFLGPPEVNVSSCINCINVTIKLPTSHLRKNEKLLSLIDIYEELDYYITLKTLDGEHKRPHEKTTDDVFSTVIEELYPNRNYCVSVMVISSVNQNSIPSAWKCVAADSVAQQDYYTVVIICAVCFSLMLAGALKCMHAGGYILQNKSLPRTLLFIRRLPYPPWTFESEKIASIEIIYKEVKKRTNNSCGGVSDEDESDDSDVISNHDYTRRDILNRVPHSSEIPDASVQYSTNSMCDDSSSQASENSDTDPEDVEEQELDIEEDKDTSHELHNPFPEANCNYSSRSKDSACFTINLKTVLLGTSEENVDSSAALLSSQEDASDWQCTLAVEAKLLDDTESVQKPHCHNNSHEWQSSSADDESDSSDSDMYQKNEYIRR</sequence>
<dbReference type="InterPro" id="IPR013783">
    <property type="entry name" value="Ig-like_fold"/>
</dbReference>
<feature type="signal peptide" evidence="2">
    <location>
        <begin position="1"/>
        <end position="22"/>
    </location>
</feature>
<reference evidence="5" key="1">
    <citation type="submission" date="2020-03" db="EMBL/GenBank/DDBJ databases">
        <title>Melopsittacus undulatus (budgerigar) genome, bMelUnd1, maternal haplotype with Z.</title>
        <authorList>
            <person name="Gedman G."/>
            <person name="Mountcastle J."/>
            <person name="Haase B."/>
            <person name="Formenti G."/>
            <person name="Wright T."/>
            <person name="Apodaca J."/>
            <person name="Pelan S."/>
            <person name="Chow W."/>
            <person name="Rhie A."/>
            <person name="Howe K."/>
            <person name="Fedrigo O."/>
            <person name="Jarvis E.D."/>
        </authorList>
    </citation>
    <scope>NUCLEOTIDE SEQUENCE [LARGE SCALE GENOMIC DNA]</scope>
</reference>
<keyword evidence="2" id="KW-0732">Signal</keyword>
<dbReference type="OMA" id="DWQCTHA"/>
<dbReference type="Pfam" id="PF09294">
    <property type="entry name" value="Interfer-bind"/>
    <property type="match status" value="1"/>
</dbReference>
<evidence type="ECO:0000313" key="6">
    <source>
        <dbReference type="Proteomes" id="UP000694405"/>
    </source>
</evidence>
<dbReference type="GO" id="GO:0005886">
    <property type="term" value="C:plasma membrane"/>
    <property type="evidence" value="ECO:0007669"/>
    <property type="project" value="TreeGrafter"/>
</dbReference>
<feature type="compositionally biased region" description="Polar residues" evidence="1">
    <location>
        <begin position="352"/>
        <end position="368"/>
    </location>
</feature>
<evidence type="ECO:0000259" key="3">
    <source>
        <dbReference type="Pfam" id="PF01108"/>
    </source>
</evidence>
<dbReference type="OrthoDB" id="8947665at2759"/>
<dbReference type="PANTHER" id="PTHR20859">
    <property type="entry name" value="INTERFERON/INTERLEUKIN RECEPTOR"/>
    <property type="match status" value="1"/>
</dbReference>
<feature type="compositionally biased region" description="Basic and acidic residues" evidence="1">
    <location>
        <begin position="491"/>
        <end position="500"/>
    </location>
</feature>
<dbReference type="InterPro" id="IPR036116">
    <property type="entry name" value="FN3_sf"/>
</dbReference>
<organism evidence="5 6">
    <name type="scientific">Melopsittacus undulatus</name>
    <name type="common">Budgerigar</name>
    <name type="synonym">Psittacus undulatus</name>
    <dbReference type="NCBI Taxonomy" id="13146"/>
    <lineage>
        <taxon>Eukaryota</taxon>
        <taxon>Metazoa</taxon>
        <taxon>Chordata</taxon>
        <taxon>Craniata</taxon>
        <taxon>Vertebrata</taxon>
        <taxon>Euteleostomi</taxon>
        <taxon>Archelosauria</taxon>
        <taxon>Archosauria</taxon>
        <taxon>Dinosauria</taxon>
        <taxon>Saurischia</taxon>
        <taxon>Theropoda</taxon>
        <taxon>Coelurosauria</taxon>
        <taxon>Aves</taxon>
        <taxon>Neognathae</taxon>
        <taxon>Neoaves</taxon>
        <taxon>Telluraves</taxon>
        <taxon>Australaves</taxon>
        <taxon>Psittaciformes</taxon>
        <taxon>Psittaculidae</taxon>
        <taxon>Melopsittacus</taxon>
    </lineage>
</organism>
<dbReference type="SUPFAM" id="SSF49265">
    <property type="entry name" value="Fibronectin type III"/>
    <property type="match status" value="2"/>
</dbReference>
<evidence type="ECO:0000256" key="2">
    <source>
        <dbReference type="SAM" id="SignalP"/>
    </source>
</evidence>
<accession>A0A8C6J4V8</accession>
<feature type="region of interest" description="Disordered" evidence="1">
    <location>
        <begin position="307"/>
        <end position="326"/>
    </location>
</feature>
<dbReference type="InterPro" id="IPR003961">
    <property type="entry name" value="FN3_dom"/>
</dbReference>
<feature type="domain" description="Fibronectin type-III" evidence="3">
    <location>
        <begin position="12"/>
        <end position="109"/>
    </location>
</feature>